<dbReference type="KEGG" id="lcc:B488_02100"/>
<reference evidence="1 2" key="1">
    <citation type="journal article" date="2012" name="Stand. Genomic Sci.">
        <title>Complete genome sequence of Liberibacter crescens BT-1.</title>
        <authorList>
            <person name="Leonard M.T."/>
            <person name="Fagen J.R."/>
            <person name="Davis-Richardson A.G."/>
            <person name="Davis M.J."/>
            <person name="Triplett E.W."/>
        </authorList>
    </citation>
    <scope>NUCLEOTIDE SEQUENCE [LARGE SCALE GENOMIC DNA]</scope>
    <source>
        <strain evidence="1 2">BT-1</strain>
    </source>
</reference>
<keyword evidence="2" id="KW-1185">Reference proteome</keyword>
<sequence length="50" mass="5620">MSFSYLIVGSLLLCSCGRKNDPPSPKEIIKEQSNQKKSIKDHSFILDPLL</sequence>
<name>L0EU67_LIBCB</name>
<organism evidence="1 2">
    <name type="scientific">Liberibacter crescens (strain BT-1)</name>
    <dbReference type="NCBI Taxonomy" id="1215343"/>
    <lineage>
        <taxon>Bacteria</taxon>
        <taxon>Pseudomonadati</taxon>
        <taxon>Pseudomonadota</taxon>
        <taxon>Alphaproteobacteria</taxon>
        <taxon>Hyphomicrobiales</taxon>
        <taxon>Rhizobiaceae</taxon>
        <taxon>Liberibacter</taxon>
    </lineage>
</organism>
<dbReference type="EMBL" id="CP003789">
    <property type="protein sequence ID" value="AGA64203.1"/>
    <property type="molecule type" value="Genomic_DNA"/>
</dbReference>
<evidence type="ECO:0000313" key="2">
    <source>
        <dbReference type="Proteomes" id="UP000010799"/>
    </source>
</evidence>
<dbReference type="AlphaFoldDB" id="L0EU67"/>
<evidence type="ECO:0000313" key="1">
    <source>
        <dbReference type="EMBL" id="AGA64203.1"/>
    </source>
</evidence>
<dbReference type="STRING" id="1215343.B488_02100"/>
<dbReference type="Proteomes" id="UP000010799">
    <property type="component" value="Chromosome"/>
</dbReference>
<gene>
    <name evidence="1" type="ordered locus">B488_02100</name>
</gene>
<proteinExistence type="predicted"/>
<accession>L0EU67</accession>
<dbReference type="HOGENOM" id="CLU_3119415_0_0_5"/>
<protein>
    <submittedName>
        <fullName evidence="1">Uncharacterized protein</fullName>
    </submittedName>
</protein>